<evidence type="ECO:0000313" key="1">
    <source>
        <dbReference type="EMBL" id="KAJ8704771.1"/>
    </source>
</evidence>
<name>A0ACC2PZG3_9NEOP</name>
<comment type="caution">
    <text evidence="1">The sequence shown here is derived from an EMBL/GenBank/DDBJ whole genome shotgun (WGS) entry which is preliminary data.</text>
</comment>
<keyword evidence="2" id="KW-1185">Reference proteome</keyword>
<protein>
    <submittedName>
        <fullName evidence="1">Uncharacterized protein</fullName>
    </submittedName>
</protein>
<reference evidence="1" key="1">
    <citation type="submission" date="2023-03" db="EMBL/GenBank/DDBJ databases">
        <title>Chromosome-level genomes of two armyworms, Mythimna separata and Mythimna loreyi, provide insights into the biosynthesis and reception of sex pheromones.</title>
        <authorList>
            <person name="Zhao H."/>
        </authorList>
    </citation>
    <scope>NUCLEOTIDE SEQUENCE</scope>
    <source>
        <strain evidence="1">BeijingLab</strain>
    </source>
</reference>
<dbReference type="Proteomes" id="UP001231649">
    <property type="component" value="Chromosome 30"/>
</dbReference>
<sequence>MGAFKKPEQTRLLNEFFTTMAQDETLKYCAICLRTEKERRLVNNTALRVFTASAAIKREWKNKFICYMCHRQALRAIMFIRGVSFAGSVDVLFTDLLYLKKLNEDILQTNVFKSLLQKKGMEGLRCSPELYEIELRCIRRSNTYKCRRTKVTGVGTGRPDPDILSSANLYLVHEDSDDEPLSTEDDLPSTSASKTSNTASNTSTTASETSPPASNTNTTASETSITASNTNTTASETSITASNTNTTASETSITASNTNTTASETSITASNTNTTASETSITASQTTTTSKKTTGSKRKKSFSKHDSVVPTSSETSERAPSPDKNLTDSEMYGLSSSLKPGLSKHLNEVFGCCEGPRWTRRRLPITAAELKAVSASGVNLYEIYHGRSNDEVINSTVQRLSSGETRSARGARRKSSLNEAGSTRTGTLGQSRVSGPVLADDTNDQSSRVEKGGTAQVEQRLSSGETRSARGTRRKSSLNEAGSTRTGSLRQSRDSAAVLADDANEALSSRVEKGGTAQVEERLSSGETRSTRGARRKSSLNEAGSTRTGFLGQSRDSDAVLVTANEAQSSRVEKGGTAQSSEARSGRANGVGRNQSPVAGPSWAFDAGPSRSPVAGPSWASDAGPRLSPVAGPSWASDFGSRLTSGVDPRQSPVAGPSWAYDAGPSRASDDKFSEKRMDEAVKETDCKGKHKNLAGKPKGYGVKRTAHAEKRTDHLGKQADHVGKCTGSEAGRSQSPVAGPSWASDAGPSWASETGPSRRSEAGPSRSPVAGPSRASDAGPSRSPAAGPSWASDAGPSRSPVAGPSWTSDAGPSRSPVAGPSWASDVGPSWASEASTSQSPVAGPSCSYEAGPGRASEDRSSQKSTDEVRKRTEHAGKETDHKGKQTDHKRKHTDHKGKSTDHGGKRTDHGGKRTTHAGTRTDDVGKRTDEAEKRKDEAGKHTDDVGKRTDEAGKHTDEAGKHSDRAGKRTDHKGKSTDHGGKRTDHGGKRTNNAEKRTDHGGNCTDDAGKRTDEAGKHWDRAGKCTEQAGKRTDEAGKRTDEAGKHSDRRTDETGKHSERAGKCTEHAGKRTEQAGKRTEPTSSLANLESTSRMSRVGAVNNIVIPLQPQNETMVIPDGEEEDPIEIMIAKLVGADVAPDPILTSTARTSQAKEPNRAEQNSPNTTQKQILLNTIYSVPENQHALNSYSAIINTDNTPNSTTTSSPLTLKSSQSDPSGLTWKTNLDRPCRKRGTDDVSMTATKNKRTALHDRGSGSVDFVPHIPAGVITYTGSAASQHASHVLRTQTPHILNSPQTQQPNPPNLPTTMRTQTPNILNSPQTQQPNPPNLPTTMRTQTPHILNSPQTQQPNPSNRPTTMRTQTPHILNSPQLGAGPSSLQMPPPATTYVIKSPPHARMQEPPRNYPGVGNIVTNPQYSSPRHPRPYTNLTNEQIRNMVRNPPPDVSGAYRNTQHFSPRHRQPIPQMTPTTAQMRYVLRTPPAGGGVIHARPQAAVGLNPGPYGPRMGRSAYGPPRRPRYVGRNQGQPAIQDAIRKYTFFNDDSKDV</sequence>
<dbReference type="EMBL" id="CM056806">
    <property type="protein sequence ID" value="KAJ8704771.1"/>
    <property type="molecule type" value="Genomic_DNA"/>
</dbReference>
<proteinExistence type="predicted"/>
<accession>A0ACC2PZG3</accession>
<evidence type="ECO:0000313" key="2">
    <source>
        <dbReference type="Proteomes" id="UP001231649"/>
    </source>
</evidence>
<organism evidence="1 2">
    <name type="scientific">Mythimna loreyi</name>
    <dbReference type="NCBI Taxonomy" id="667449"/>
    <lineage>
        <taxon>Eukaryota</taxon>
        <taxon>Metazoa</taxon>
        <taxon>Ecdysozoa</taxon>
        <taxon>Arthropoda</taxon>
        <taxon>Hexapoda</taxon>
        <taxon>Insecta</taxon>
        <taxon>Pterygota</taxon>
        <taxon>Neoptera</taxon>
        <taxon>Endopterygota</taxon>
        <taxon>Lepidoptera</taxon>
        <taxon>Glossata</taxon>
        <taxon>Ditrysia</taxon>
        <taxon>Noctuoidea</taxon>
        <taxon>Noctuidae</taxon>
        <taxon>Noctuinae</taxon>
        <taxon>Hadenini</taxon>
        <taxon>Mythimna</taxon>
    </lineage>
</organism>
<gene>
    <name evidence="1" type="ORF">PYW08_012091</name>
</gene>